<dbReference type="OrthoDB" id="10636597at2759"/>
<name>D8Q6P4_SCHCM</name>
<dbReference type="HOGENOM" id="CLU_1176004_0_0_1"/>
<protein>
    <submittedName>
        <fullName evidence="1">Expressed protein</fullName>
    </submittedName>
</protein>
<sequence>MTLLRDVSRTVPSCDVQSLASHIAAGAHFPDVFRAIRAQHRRFALDDSAPGRPRYGRRINSYDELATEIDRIESAARVARQIRKGQFHCHNEMGPHNREVRACPCAKDFYCSGSCQRMNRHLHRGSCDPENIWGMDGRLSVKDAMHIYGIASLFMQDHRDAISSALRTLDKQMGRVGLATLTLNLAYDGSRAYEFEIRHVSPLLLSGRVVQMWVKMHLGGRIQIWDLPWSMALPPI</sequence>
<dbReference type="KEGG" id="scm:SCHCO_02506516"/>
<accession>D8Q6P4</accession>
<dbReference type="RefSeq" id="XP_003030795.1">
    <property type="nucleotide sequence ID" value="XM_003030749.1"/>
</dbReference>
<keyword evidence="2" id="KW-1185">Reference proteome</keyword>
<organism evidence="2">
    <name type="scientific">Schizophyllum commune (strain H4-8 / FGSC 9210)</name>
    <name type="common">Split gill fungus</name>
    <dbReference type="NCBI Taxonomy" id="578458"/>
    <lineage>
        <taxon>Eukaryota</taxon>
        <taxon>Fungi</taxon>
        <taxon>Dikarya</taxon>
        <taxon>Basidiomycota</taxon>
        <taxon>Agaricomycotina</taxon>
        <taxon>Agaricomycetes</taxon>
        <taxon>Agaricomycetidae</taxon>
        <taxon>Agaricales</taxon>
        <taxon>Schizophyllaceae</taxon>
        <taxon>Schizophyllum</taxon>
    </lineage>
</organism>
<dbReference type="VEuPathDB" id="FungiDB:SCHCODRAFT_02506516"/>
<dbReference type="InParanoid" id="D8Q6P4"/>
<dbReference type="Proteomes" id="UP000007431">
    <property type="component" value="Unassembled WGS sequence"/>
</dbReference>
<gene>
    <name evidence="1" type="ORF">SCHCODRAFT_85288</name>
</gene>
<reference evidence="1 2" key="1">
    <citation type="journal article" date="2010" name="Nat. Biotechnol.">
        <title>Genome sequence of the model mushroom Schizophyllum commune.</title>
        <authorList>
            <person name="Ohm R.A."/>
            <person name="de Jong J.F."/>
            <person name="Lugones L.G."/>
            <person name="Aerts A."/>
            <person name="Kothe E."/>
            <person name="Stajich J.E."/>
            <person name="de Vries R.P."/>
            <person name="Record E."/>
            <person name="Levasseur A."/>
            <person name="Baker S.E."/>
            <person name="Bartholomew K.A."/>
            <person name="Coutinho P.M."/>
            <person name="Erdmann S."/>
            <person name="Fowler T.J."/>
            <person name="Gathman A.C."/>
            <person name="Lombard V."/>
            <person name="Henrissat B."/>
            <person name="Knabe N."/>
            <person name="Kuees U."/>
            <person name="Lilly W.W."/>
            <person name="Lindquist E."/>
            <person name="Lucas S."/>
            <person name="Magnuson J.K."/>
            <person name="Piumi F."/>
            <person name="Raudaskoski M."/>
            <person name="Salamov A."/>
            <person name="Schmutz J."/>
            <person name="Schwarze F.W.M.R."/>
            <person name="vanKuyk P.A."/>
            <person name="Horton J.S."/>
            <person name="Grigoriev I.V."/>
            <person name="Woesten H.A.B."/>
        </authorList>
    </citation>
    <scope>NUCLEOTIDE SEQUENCE [LARGE SCALE GENOMIC DNA]</scope>
    <source>
        <strain evidence="2">H4-8 / FGSC 9210</strain>
    </source>
</reference>
<evidence type="ECO:0000313" key="2">
    <source>
        <dbReference type="Proteomes" id="UP000007431"/>
    </source>
</evidence>
<proteinExistence type="predicted"/>
<dbReference type="GeneID" id="9587151"/>
<dbReference type="EMBL" id="GL377307">
    <property type="protein sequence ID" value="EFI95892.1"/>
    <property type="molecule type" value="Genomic_DNA"/>
</dbReference>
<evidence type="ECO:0000313" key="1">
    <source>
        <dbReference type="EMBL" id="EFI95892.1"/>
    </source>
</evidence>
<dbReference type="AlphaFoldDB" id="D8Q6P4"/>